<dbReference type="PROSITE" id="PS00123">
    <property type="entry name" value="ALKALINE_PHOSPHATASE"/>
    <property type="match status" value="1"/>
</dbReference>
<evidence type="ECO:0000256" key="8">
    <source>
        <dbReference type="PIRSR" id="PIRSR601952-2"/>
    </source>
</evidence>
<keyword evidence="12" id="KW-1185">Reference proteome</keyword>
<dbReference type="InterPro" id="IPR001952">
    <property type="entry name" value="Alkaline_phosphatase"/>
</dbReference>
<feature type="binding site" evidence="8">
    <location>
        <position position="432"/>
    </location>
    <ligand>
        <name>Zn(2+)</name>
        <dbReference type="ChEBI" id="CHEBI:29105"/>
        <label>2</label>
    </ligand>
</feature>
<evidence type="ECO:0000256" key="6">
    <source>
        <dbReference type="ARBA" id="ARBA00022842"/>
    </source>
</evidence>
<feature type="binding site" evidence="8">
    <location>
        <position position="304"/>
    </location>
    <ligand>
        <name>Zn(2+)</name>
        <dbReference type="ChEBI" id="CHEBI:29105"/>
        <label>2</label>
    </ligand>
</feature>
<evidence type="ECO:0000256" key="1">
    <source>
        <dbReference type="ARBA" id="ARBA00005984"/>
    </source>
</evidence>
<dbReference type="Proteomes" id="UP000002881">
    <property type="component" value="Chromosome"/>
</dbReference>
<dbReference type="SUPFAM" id="SSF53649">
    <property type="entry name" value="Alkaline phosphatase-like"/>
    <property type="match status" value="1"/>
</dbReference>
<gene>
    <name evidence="10" type="ORF">Theba_1678</name>
    <name evidence="11" type="ORF">Theba_1745</name>
</gene>
<dbReference type="KEGG" id="mpg:Theba_1678"/>
<feature type="active site" description="Phosphoserine intermediate" evidence="7">
    <location>
        <position position="80"/>
    </location>
</feature>
<dbReference type="GeneID" id="87107517"/>
<comment type="cofactor">
    <cofactor evidence="8">
        <name>Zn(2+)</name>
        <dbReference type="ChEBI" id="CHEBI:29105"/>
    </cofactor>
    <text evidence="8">Binds 2 Zn(2+) ions.</text>
</comment>
<evidence type="ECO:0000313" key="12">
    <source>
        <dbReference type="Proteomes" id="UP000002881"/>
    </source>
</evidence>
<dbReference type="GO" id="GO:0004035">
    <property type="term" value="F:alkaline phosphatase activity"/>
    <property type="evidence" value="ECO:0007669"/>
    <property type="project" value="TreeGrafter"/>
</dbReference>
<dbReference type="HOGENOM" id="CLU_008539_5_0_0"/>
<feature type="binding site" evidence="8">
    <location>
        <position position="303"/>
    </location>
    <ligand>
        <name>Zn(2+)</name>
        <dbReference type="ChEBI" id="CHEBI:29105"/>
        <label>2</label>
    </ligand>
</feature>
<dbReference type="PANTHER" id="PTHR11596">
    <property type="entry name" value="ALKALINE PHOSPHATASE"/>
    <property type="match status" value="1"/>
</dbReference>
<evidence type="ECO:0000256" key="3">
    <source>
        <dbReference type="ARBA" id="ARBA00022723"/>
    </source>
</evidence>
<evidence type="ECO:0000256" key="9">
    <source>
        <dbReference type="RuleBase" id="RU003946"/>
    </source>
</evidence>
<keyword evidence="3 8" id="KW-0479">Metal-binding</keyword>
<reference evidence="11 12" key="1">
    <citation type="journal article" date="2012" name="Genome Biol. Evol.">
        <title>Genome Sequence of the Mesophilic Thermotogales Bacterium Mesotoga prima MesG1.Ag.4.2 Reveals the Largest Thermotogales Genome To Date.</title>
        <authorList>
            <person name="Zhaxybayeva O."/>
            <person name="Swithers K.S."/>
            <person name="Foght J."/>
            <person name="Green A.G."/>
            <person name="Bruce D."/>
            <person name="Detter C."/>
            <person name="Han S."/>
            <person name="Teshima H."/>
            <person name="Han J."/>
            <person name="Woyke T."/>
            <person name="Pitluck S."/>
            <person name="Nolan M."/>
            <person name="Ivanova N."/>
            <person name="Pati A."/>
            <person name="Land M.L."/>
            <person name="Dlutek M."/>
            <person name="Doolittle W.F."/>
            <person name="Noll K.M."/>
            <person name="Nesbo C.L."/>
        </authorList>
    </citation>
    <scope>NUCLEOTIDE SEQUENCE [LARGE SCALE GENOMIC DNA]</scope>
    <source>
        <strain evidence="12">mesG1.Ag.4.2</strain>
        <strain evidence="11">MesG1.Ag.4.2</strain>
    </source>
</reference>
<feature type="binding site" evidence="8">
    <location>
        <position position="264"/>
    </location>
    <ligand>
        <name>Zn(2+)</name>
        <dbReference type="ChEBI" id="CHEBI:29105"/>
        <label>2</label>
    </ligand>
</feature>
<proteinExistence type="inferred from homology"/>
<sequence length="467" mass="50656" precursor="true">MKKALLLFSLVVLFALTALAGPKYVFLFIGDGMALPQINAAQLFLSSSFEDAVTPKLNMLRFPVQGMTTTYSSNSFITDSASAGTAIATGRKTNDGVISMDPTLTESYQTVAEFAKSRDMKVGIISSVSIDHATPAVFYAHEKSRNNYYSIGLQAVTSNYDLFGGGTFNRPDNKGKDRNLFEIAVENGFTVVRTQEEFESLESVEGKVIITNEVIPGSGAMAYEIDRENEFSLADITAKAIQLLSNDNGFFIMVESGKIDWACHANDAAASVGDTIAFDKAIAEAIKFYNEHPEDTLIVVTGDHETGGLTLGFAGTKYVANVPTIGNQKMSYEAFDALLSSEKALGKLNTFEDLLVLVEDNFGLVTTGKPQGIPLNDTEIERLREAFGYYVNGSVPKDSRTYILYGGYNPVSVTLTHILNEKAGLGWTSYSHTGVPVATFAMGVGQEMFAGFYDNTDIGKNLFKLLD</sequence>
<feature type="binding site" evidence="8">
    <location>
        <position position="260"/>
    </location>
    <ligand>
        <name>Zn(2+)</name>
        <dbReference type="ChEBI" id="CHEBI:29105"/>
        <label>2</label>
    </ligand>
</feature>
<comment type="similarity">
    <text evidence="1 9">Belongs to the alkaline phosphatase family.</text>
</comment>
<dbReference type="Gene3D" id="3.40.720.10">
    <property type="entry name" value="Alkaline Phosphatase, subunit A"/>
    <property type="match status" value="1"/>
</dbReference>
<keyword evidence="5 8" id="KW-0862">Zinc</keyword>
<evidence type="ECO:0000313" key="10">
    <source>
        <dbReference type="EMBL" id="AFK07338.1"/>
    </source>
</evidence>
<feature type="binding site" evidence="8">
    <location>
        <position position="31"/>
    </location>
    <ligand>
        <name>Zn(2+)</name>
        <dbReference type="ChEBI" id="CHEBI:29105"/>
        <label>2</label>
    </ligand>
</feature>
<dbReference type="SMART" id="SM00098">
    <property type="entry name" value="alkPPc"/>
    <property type="match status" value="1"/>
</dbReference>
<dbReference type="RefSeq" id="WP_014731233.1">
    <property type="nucleotide sequence ID" value="NC_017934.1"/>
</dbReference>
<dbReference type="AlphaFoldDB" id="I2F648"/>
<dbReference type="PRINTS" id="PR00113">
    <property type="entry name" value="ALKPHPHTASE"/>
</dbReference>
<dbReference type="GO" id="GO:0046872">
    <property type="term" value="F:metal ion binding"/>
    <property type="evidence" value="ECO:0007669"/>
    <property type="project" value="UniProtKB-KW"/>
</dbReference>
<keyword evidence="4" id="KW-0378">Hydrolase</keyword>
<feature type="binding site" evidence="8">
    <location>
        <position position="132"/>
    </location>
    <ligand>
        <name>Mg(2+)</name>
        <dbReference type="ChEBI" id="CHEBI:18420"/>
    </ligand>
</feature>
<comment type="cofactor">
    <cofactor evidence="8">
        <name>Mg(2+)</name>
        <dbReference type="ChEBI" id="CHEBI:18420"/>
    </cofactor>
    <text evidence="8">Binds 1 Mg(2+) ion.</text>
</comment>
<keyword evidence="6 8" id="KW-0460">Magnesium</keyword>
<dbReference type="PANTHER" id="PTHR11596:SF5">
    <property type="entry name" value="ALKALINE PHOSPHATASE"/>
    <property type="match status" value="1"/>
</dbReference>
<dbReference type="InterPro" id="IPR018299">
    <property type="entry name" value="Alkaline_phosphatase_AS"/>
</dbReference>
<dbReference type="Gene3D" id="1.10.60.40">
    <property type="match status" value="1"/>
</dbReference>
<organism evidence="11 12">
    <name type="scientific">Mesotoga prima MesG1.Ag.4.2</name>
    <dbReference type="NCBI Taxonomy" id="660470"/>
    <lineage>
        <taxon>Bacteria</taxon>
        <taxon>Thermotogati</taxon>
        <taxon>Thermotogota</taxon>
        <taxon>Thermotogae</taxon>
        <taxon>Kosmotogales</taxon>
        <taxon>Kosmotogaceae</taxon>
        <taxon>Mesotoga</taxon>
    </lineage>
</organism>
<dbReference type="STRING" id="660470.Theba_1678"/>
<evidence type="ECO:0000256" key="5">
    <source>
        <dbReference type="ARBA" id="ARBA00022833"/>
    </source>
</evidence>
<evidence type="ECO:0000256" key="2">
    <source>
        <dbReference type="ARBA" id="ARBA00022553"/>
    </source>
</evidence>
<evidence type="ECO:0000256" key="4">
    <source>
        <dbReference type="ARBA" id="ARBA00022801"/>
    </source>
</evidence>
<feature type="binding site" evidence="8">
    <location>
        <position position="31"/>
    </location>
    <ligand>
        <name>Mg(2+)</name>
        <dbReference type="ChEBI" id="CHEBI:18420"/>
    </ligand>
</feature>
<dbReference type="Pfam" id="PF00245">
    <property type="entry name" value="Alk_phosphatase"/>
    <property type="match status" value="1"/>
</dbReference>
<feature type="binding site" evidence="8">
    <location>
        <position position="134"/>
    </location>
    <ligand>
        <name>Mg(2+)</name>
        <dbReference type="ChEBI" id="CHEBI:18420"/>
    </ligand>
</feature>
<name>I2F648_9BACT</name>
<evidence type="ECO:0000256" key="7">
    <source>
        <dbReference type="PIRSR" id="PIRSR601952-1"/>
    </source>
</evidence>
<dbReference type="EMBL" id="CP003532">
    <property type="protein sequence ID" value="AFK07338.1"/>
    <property type="molecule type" value="Genomic_DNA"/>
</dbReference>
<dbReference type="CDD" id="cd16012">
    <property type="entry name" value="ALP"/>
    <property type="match status" value="1"/>
</dbReference>
<accession>I2F648</accession>
<protein>
    <submittedName>
        <fullName evidence="11">Alkaline phosphatase</fullName>
    </submittedName>
</protein>
<evidence type="ECO:0000313" key="11">
    <source>
        <dbReference type="EMBL" id="AFK07401.1"/>
    </source>
</evidence>
<keyword evidence="2" id="KW-0597">Phosphoprotein</keyword>
<dbReference type="EMBL" id="CP003532">
    <property type="protein sequence ID" value="AFK07401.1"/>
    <property type="molecule type" value="Genomic_DNA"/>
</dbReference>
<dbReference type="eggNOG" id="COG1785">
    <property type="taxonomic scope" value="Bacteria"/>
</dbReference>
<feature type="binding site" evidence="8">
    <location>
        <position position="255"/>
    </location>
    <ligand>
        <name>Mg(2+)</name>
        <dbReference type="ChEBI" id="CHEBI:18420"/>
    </ligand>
</feature>
<dbReference type="InterPro" id="IPR017850">
    <property type="entry name" value="Alkaline_phosphatase_core_sf"/>
</dbReference>
<dbReference type="KEGG" id="mpg:Theba_1745"/>